<evidence type="ECO:0000256" key="1">
    <source>
        <dbReference type="SAM" id="Phobius"/>
    </source>
</evidence>
<keyword evidence="3" id="KW-1185">Reference proteome</keyword>
<feature type="transmembrane region" description="Helical" evidence="1">
    <location>
        <begin position="33"/>
        <end position="53"/>
    </location>
</feature>
<reference evidence="2 3" key="1">
    <citation type="submission" date="2010-12" db="EMBL/GenBank/DDBJ databases">
        <title>Whole genome sequence of Anaerolinea thermophila UNI-1.</title>
        <authorList>
            <person name="Narita-Yamada S."/>
            <person name="Kishi E."/>
            <person name="Watanabe Y."/>
            <person name="Takasaki K."/>
            <person name="Ankai A."/>
            <person name="Oguchi A."/>
            <person name="Fukui S."/>
            <person name="Takahashi M."/>
            <person name="Yashiro I."/>
            <person name="Hosoyama A."/>
            <person name="Sekiguchi Y."/>
            <person name="Hanada S."/>
            <person name="Fujita N."/>
        </authorList>
    </citation>
    <scope>NUCLEOTIDE SEQUENCE [LARGE SCALE GENOMIC DNA]</scope>
    <source>
        <strain evidence="3">DSM 14523 / JCM 11388 / NBRC 100420 / UNI-1</strain>
    </source>
</reference>
<dbReference type="FunCoup" id="E8N1A9">
    <property type="interactions" value="2"/>
</dbReference>
<dbReference type="eggNOG" id="ENOG5032VHB">
    <property type="taxonomic scope" value="Bacteria"/>
</dbReference>
<keyword evidence="1" id="KW-1133">Transmembrane helix</keyword>
<protein>
    <recommendedName>
        <fullName evidence="4">DUF2568 domain-containing protein</fullName>
    </recommendedName>
</protein>
<evidence type="ECO:0008006" key="4">
    <source>
        <dbReference type="Google" id="ProtNLM"/>
    </source>
</evidence>
<dbReference type="STRING" id="926569.ANT_28260"/>
<dbReference type="InterPro" id="IPR021214">
    <property type="entry name" value="DUF2568"/>
</dbReference>
<organism evidence="2 3">
    <name type="scientific">Anaerolinea thermophila (strain DSM 14523 / JCM 11388 / NBRC 100420 / UNI-1)</name>
    <dbReference type="NCBI Taxonomy" id="926569"/>
    <lineage>
        <taxon>Bacteria</taxon>
        <taxon>Bacillati</taxon>
        <taxon>Chloroflexota</taxon>
        <taxon>Anaerolineae</taxon>
        <taxon>Anaerolineales</taxon>
        <taxon>Anaerolineaceae</taxon>
        <taxon>Anaerolinea</taxon>
    </lineage>
</organism>
<dbReference type="InParanoid" id="E8N1A9"/>
<keyword evidence="1" id="KW-0472">Membrane</keyword>
<dbReference type="Pfam" id="PF10823">
    <property type="entry name" value="DUF2568"/>
    <property type="match status" value="1"/>
</dbReference>
<keyword evidence="1" id="KW-0812">Transmembrane</keyword>
<proteinExistence type="predicted"/>
<dbReference type="RefSeq" id="WP_013561198.1">
    <property type="nucleotide sequence ID" value="NC_014960.1"/>
</dbReference>
<feature type="transmembrane region" description="Helical" evidence="1">
    <location>
        <begin position="65"/>
        <end position="87"/>
    </location>
</feature>
<dbReference type="KEGG" id="atm:ANT_28260"/>
<evidence type="ECO:0000313" key="3">
    <source>
        <dbReference type="Proteomes" id="UP000008922"/>
    </source>
</evidence>
<dbReference type="EMBL" id="AP012029">
    <property type="protein sequence ID" value="BAJ64852.1"/>
    <property type="molecule type" value="Genomic_DNA"/>
</dbReference>
<dbReference type="AlphaFoldDB" id="E8N1A9"/>
<accession>E8N1A9</accession>
<sequence length="119" mass="13124">MSSHPINAGLRFFLEIAALVSLGMWGWQKGEGWLRFLFAIGLPLAAAILWATFRVPNDPGNAPVAIPGILRLALEAGLFTFAVWGLHATGRTPWAWGLGIVVALHYITSYDRILWLIKQ</sequence>
<dbReference type="Proteomes" id="UP000008922">
    <property type="component" value="Chromosome"/>
</dbReference>
<feature type="transmembrane region" description="Helical" evidence="1">
    <location>
        <begin position="93"/>
        <end position="110"/>
    </location>
</feature>
<feature type="transmembrane region" description="Helical" evidence="1">
    <location>
        <begin position="12"/>
        <end position="27"/>
    </location>
</feature>
<name>E8N1A9_ANATU</name>
<dbReference type="OrthoDB" id="4557830at2"/>
<evidence type="ECO:0000313" key="2">
    <source>
        <dbReference type="EMBL" id="BAJ64852.1"/>
    </source>
</evidence>
<gene>
    <name evidence="2" type="ordered locus">ANT_28260</name>
</gene>
<dbReference type="HOGENOM" id="CLU_149376_1_1_0"/>